<feature type="domain" description="OmpR/PhoB-type" evidence="5">
    <location>
        <begin position="120"/>
        <end position="215"/>
    </location>
</feature>
<dbReference type="InterPro" id="IPR039420">
    <property type="entry name" value="WalR-like"/>
</dbReference>
<dbReference type="Gene3D" id="1.10.10.10">
    <property type="entry name" value="Winged helix-like DNA-binding domain superfamily/Winged helix DNA-binding domain"/>
    <property type="match status" value="1"/>
</dbReference>
<dbReference type="CDD" id="cd00383">
    <property type="entry name" value="trans_reg_C"/>
    <property type="match status" value="1"/>
</dbReference>
<dbReference type="InterPro" id="IPR001867">
    <property type="entry name" value="OmpR/PhoB-type_DNA-bd"/>
</dbReference>
<keyword evidence="2" id="KW-0597">Phosphoprotein</keyword>
<organism evidence="6 7">
    <name type="scientific">Lentzea cavernae</name>
    <dbReference type="NCBI Taxonomy" id="2020703"/>
    <lineage>
        <taxon>Bacteria</taxon>
        <taxon>Bacillati</taxon>
        <taxon>Actinomycetota</taxon>
        <taxon>Actinomycetes</taxon>
        <taxon>Pseudonocardiales</taxon>
        <taxon>Pseudonocardiaceae</taxon>
        <taxon>Lentzea</taxon>
    </lineage>
</organism>
<dbReference type="PANTHER" id="PTHR48111">
    <property type="entry name" value="REGULATOR OF RPOS"/>
    <property type="match status" value="1"/>
</dbReference>
<feature type="DNA-binding region" description="OmpR/PhoB-type" evidence="3">
    <location>
        <begin position="120"/>
        <end position="215"/>
    </location>
</feature>
<sequence length="215" mass="23233">MVVEDDENLRLAISGSLRGAGFAVDAVGDLPAADQALWVNAYDCAVFDRMLPSGDSLAYVRSRRAAGSPVPILFLTARDGVADRVAGLEHGDDYLVKPFAVAELVARVGSLCRRVASGHAALLRCGDLEIDLGRHQVRRAGVLLTLTAKEFAVLELLVTHQGKPVTHGELIAYAWDEMATPKSNVLPVLVGQLRRKLHQPPMIHTVPEVGYRIDP</sequence>
<evidence type="ECO:0000259" key="4">
    <source>
        <dbReference type="PROSITE" id="PS50110"/>
    </source>
</evidence>
<dbReference type="InterPro" id="IPR001789">
    <property type="entry name" value="Sig_transdc_resp-reg_receiver"/>
</dbReference>
<dbReference type="PANTHER" id="PTHR48111:SF36">
    <property type="entry name" value="TRANSCRIPTIONAL REGULATORY PROTEIN CUTR"/>
    <property type="match status" value="1"/>
</dbReference>
<dbReference type="Pfam" id="PF00072">
    <property type="entry name" value="Response_reg"/>
    <property type="match status" value="1"/>
</dbReference>
<accession>A0ABQ3MJG5</accession>
<dbReference type="InterPro" id="IPR011006">
    <property type="entry name" value="CheY-like_superfamily"/>
</dbReference>
<dbReference type="Pfam" id="PF00486">
    <property type="entry name" value="Trans_reg_C"/>
    <property type="match status" value="1"/>
</dbReference>
<dbReference type="SUPFAM" id="SSF52172">
    <property type="entry name" value="CheY-like"/>
    <property type="match status" value="1"/>
</dbReference>
<evidence type="ECO:0000259" key="5">
    <source>
        <dbReference type="PROSITE" id="PS51755"/>
    </source>
</evidence>
<gene>
    <name evidence="6" type="ORF">GCM10017774_43260</name>
</gene>
<feature type="modified residue" description="4-aspartylphosphate" evidence="2">
    <location>
        <position position="48"/>
    </location>
</feature>
<reference evidence="7" key="1">
    <citation type="journal article" date="2019" name="Int. J. Syst. Evol. Microbiol.">
        <title>The Global Catalogue of Microorganisms (GCM) 10K type strain sequencing project: providing services to taxonomists for standard genome sequencing and annotation.</title>
        <authorList>
            <consortium name="The Broad Institute Genomics Platform"/>
            <consortium name="The Broad Institute Genome Sequencing Center for Infectious Disease"/>
            <person name="Wu L."/>
            <person name="Ma J."/>
        </authorList>
    </citation>
    <scope>NUCLEOTIDE SEQUENCE [LARGE SCALE GENOMIC DNA]</scope>
    <source>
        <strain evidence="7">CGMCC 4.7367</strain>
    </source>
</reference>
<dbReference type="SMART" id="SM00862">
    <property type="entry name" value="Trans_reg_C"/>
    <property type="match status" value="1"/>
</dbReference>
<feature type="domain" description="Response regulatory" evidence="4">
    <location>
        <begin position="1"/>
        <end position="112"/>
    </location>
</feature>
<keyword evidence="7" id="KW-1185">Reference proteome</keyword>
<evidence type="ECO:0000256" key="3">
    <source>
        <dbReference type="PROSITE-ProRule" id="PRU01091"/>
    </source>
</evidence>
<name>A0ABQ3MJG5_9PSEU</name>
<evidence type="ECO:0000256" key="2">
    <source>
        <dbReference type="PROSITE-ProRule" id="PRU00169"/>
    </source>
</evidence>
<evidence type="ECO:0000313" key="7">
    <source>
        <dbReference type="Proteomes" id="UP000605568"/>
    </source>
</evidence>
<dbReference type="PROSITE" id="PS50110">
    <property type="entry name" value="RESPONSE_REGULATORY"/>
    <property type="match status" value="1"/>
</dbReference>
<dbReference type="EMBL" id="BNAR01000006">
    <property type="protein sequence ID" value="GHH44165.1"/>
    <property type="molecule type" value="Genomic_DNA"/>
</dbReference>
<comment type="caution">
    <text evidence="6">The sequence shown here is derived from an EMBL/GenBank/DDBJ whole genome shotgun (WGS) entry which is preliminary data.</text>
</comment>
<dbReference type="Proteomes" id="UP000605568">
    <property type="component" value="Unassembled WGS sequence"/>
</dbReference>
<dbReference type="PROSITE" id="PS51755">
    <property type="entry name" value="OMPR_PHOB"/>
    <property type="match status" value="1"/>
</dbReference>
<dbReference type="Gene3D" id="6.10.250.690">
    <property type="match status" value="1"/>
</dbReference>
<dbReference type="SUPFAM" id="SSF46894">
    <property type="entry name" value="C-terminal effector domain of the bipartite response regulators"/>
    <property type="match status" value="1"/>
</dbReference>
<dbReference type="InterPro" id="IPR016032">
    <property type="entry name" value="Sig_transdc_resp-reg_C-effctor"/>
</dbReference>
<proteinExistence type="predicted"/>
<dbReference type="Gene3D" id="3.40.50.2300">
    <property type="match status" value="1"/>
</dbReference>
<dbReference type="GO" id="GO:0003677">
    <property type="term" value="F:DNA binding"/>
    <property type="evidence" value="ECO:0007669"/>
    <property type="project" value="UniProtKB-KW"/>
</dbReference>
<evidence type="ECO:0000313" key="6">
    <source>
        <dbReference type="EMBL" id="GHH44165.1"/>
    </source>
</evidence>
<dbReference type="InterPro" id="IPR036388">
    <property type="entry name" value="WH-like_DNA-bd_sf"/>
</dbReference>
<dbReference type="SMART" id="SM00448">
    <property type="entry name" value="REC"/>
    <property type="match status" value="1"/>
</dbReference>
<keyword evidence="1 3" id="KW-0238">DNA-binding</keyword>
<evidence type="ECO:0000256" key="1">
    <source>
        <dbReference type="ARBA" id="ARBA00023125"/>
    </source>
</evidence>
<protein>
    <submittedName>
        <fullName evidence="6">DNA-binding response regulator</fullName>
    </submittedName>
</protein>